<dbReference type="AlphaFoldDB" id="A0A8T2U166"/>
<reference evidence="2" key="1">
    <citation type="submission" date="2021-08" db="EMBL/GenBank/DDBJ databases">
        <title>WGS assembly of Ceratopteris richardii.</title>
        <authorList>
            <person name="Marchant D.B."/>
            <person name="Chen G."/>
            <person name="Jenkins J."/>
            <person name="Shu S."/>
            <person name="Leebens-Mack J."/>
            <person name="Grimwood J."/>
            <person name="Schmutz J."/>
            <person name="Soltis P."/>
            <person name="Soltis D."/>
            <person name="Chen Z.-H."/>
        </authorList>
    </citation>
    <scope>NUCLEOTIDE SEQUENCE</scope>
    <source>
        <strain evidence="2">Whitten #5841</strain>
        <tissue evidence="2">Leaf</tissue>
    </source>
</reference>
<evidence type="ECO:0000256" key="1">
    <source>
        <dbReference type="SAM" id="SignalP"/>
    </source>
</evidence>
<feature type="signal peptide" evidence="1">
    <location>
        <begin position="1"/>
        <end position="26"/>
    </location>
</feature>
<dbReference type="Proteomes" id="UP000825935">
    <property type="component" value="Chromosome 9"/>
</dbReference>
<proteinExistence type="predicted"/>
<feature type="chain" id="PRO_5035947593" evidence="1">
    <location>
        <begin position="27"/>
        <end position="458"/>
    </location>
</feature>
<organism evidence="2 3">
    <name type="scientific">Ceratopteris richardii</name>
    <name type="common">Triangle waterfern</name>
    <dbReference type="NCBI Taxonomy" id="49495"/>
    <lineage>
        <taxon>Eukaryota</taxon>
        <taxon>Viridiplantae</taxon>
        <taxon>Streptophyta</taxon>
        <taxon>Embryophyta</taxon>
        <taxon>Tracheophyta</taxon>
        <taxon>Polypodiopsida</taxon>
        <taxon>Polypodiidae</taxon>
        <taxon>Polypodiales</taxon>
        <taxon>Pteridineae</taxon>
        <taxon>Pteridaceae</taxon>
        <taxon>Parkerioideae</taxon>
        <taxon>Ceratopteris</taxon>
    </lineage>
</organism>
<sequence>MERGHGLIVILLFLHISSLTIWKVWAANWGEFKRDGCVLPGYRKYSARLWNIKGDWEKSCRSMEATVQGTYFRVPDNCVNRGLRGEHGEFYVLDATCDPNWGSFKDDGCKGDGRRQFSSVLWDIPSGESWEKWCAEAWAEVDGVFFLQPSRCVNKILNMWGEFDVPDPCCGNGKAMDSITAPTHDAHPRRRLLASGPVCAAAGGSGGIPPHDDNGFPKTPTDAVDDFGADDFDADMLAVYLIITSPNAGQDRQFLASGGNSGGLQQFDVFVRSPSSGIRIYPNSMGMSKGAIRSQSVKALAVPVTSANDLNDGRTIPSGRWFSVSLQNNAESLHPARIIATSQLSGCCFTLGWDDSSRTLYMGHIQPYPQASSPSLRTGENLANLLRQQEQPFDGVTIPAGQVYYIGANSERYGGYGATGVVRANVLGLIGRNAIQIVVQFVNTTSGLVERFRAIPFF</sequence>
<protein>
    <submittedName>
        <fullName evidence="2">Uncharacterized protein</fullName>
    </submittedName>
</protein>
<comment type="caution">
    <text evidence="2">The sequence shown here is derived from an EMBL/GenBank/DDBJ whole genome shotgun (WGS) entry which is preliminary data.</text>
</comment>
<evidence type="ECO:0000313" key="3">
    <source>
        <dbReference type="Proteomes" id="UP000825935"/>
    </source>
</evidence>
<gene>
    <name evidence="2" type="ORF">KP509_09G067800</name>
</gene>
<keyword evidence="1" id="KW-0732">Signal</keyword>
<dbReference type="EMBL" id="CM035414">
    <property type="protein sequence ID" value="KAH7429821.1"/>
    <property type="molecule type" value="Genomic_DNA"/>
</dbReference>
<accession>A0A8T2U166</accession>
<keyword evidence="3" id="KW-1185">Reference proteome</keyword>
<name>A0A8T2U166_CERRI</name>
<evidence type="ECO:0000313" key="2">
    <source>
        <dbReference type="EMBL" id="KAH7429821.1"/>
    </source>
</evidence>
<dbReference type="OrthoDB" id="1907584at2759"/>